<dbReference type="SUPFAM" id="SSF81383">
    <property type="entry name" value="F-box domain"/>
    <property type="match status" value="1"/>
</dbReference>
<dbReference type="InterPro" id="IPR001680">
    <property type="entry name" value="WD40_rpt"/>
</dbReference>
<evidence type="ECO:0000256" key="3">
    <source>
        <dbReference type="PROSITE-ProRule" id="PRU00221"/>
    </source>
</evidence>
<dbReference type="PROSITE" id="PS00678">
    <property type="entry name" value="WD_REPEATS_1"/>
    <property type="match status" value="3"/>
</dbReference>
<sequence>MSDEYSEYYESDDGAGEPGHRERAAAGRARRWGRRDWRLLHRIFRYLSVTELATAAAVCRKWNVSIDNDTRWSSLCQEMGIYKRPFKDLPWRRVYIRALATAKNFNSRTSSYTSCLLRKGHKDAVWALALGKTKVYSGGSDRVAKMWDVNALNCRETLKSFEGGVWALDYDPVSGLVAAGDTEGFVHVFDGETGETKSSFQAHTTTVSALQLDGGSLITGSFDNSVVVHDLETQVQTHVLQGARAGGHKFHVWCLQAAHGRVVSGGWDCKLKVWDLKSATCTANLVGHSGPVRAVAFDGARVVSGSWDKSLKMWDLAYPASPLHTLTGHSGPVSSLAVDESKIVSGSYDGTVRIWALAGAPPPCIRTLKANTGGVLAVALDWRRVYAAGKDKKIRVFDFAAE</sequence>
<evidence type="ECO:0000313" key="7">
    <source>
        <dbReference type="Proteomes" id="UP000054408"/>
    </source>
</evidence>
<dbReference type="InterPro" id="IPR053299">
    <property type="entry name" value="ASTRA_WD_repeat"/>
</dbReference>
<dbReference type="EMBL" id="GL349466">
    <property type="protein sequence ID" value="KNC51345.1"/>
    <property type="molecule type" value="Genomic_DNA"/>
</dbReference>
<dbReference type="CDD" id="cd00200">
    <property type="entry name" value="WD40"/>
    <property type="match status" value="1"/>
</dbReference>
<dbReference type="PRINTS" id="PR00320">
    <property type="entry name" value="GPROTEINBRPT"/>
</dbReference>
<dbReference type="InterPro" id="IPR015943">
    <property type="entry name" value="WD40/YVTN_repeat-like_dom_sf"/>
</dbReference>
<dbReference type="Pfam" id="PF12937">
    <property type="entry name" value="F-box-like"/>
    <property type="match status" value="1"/>
</dbReference>
<dbReference type="PANTHER" id="PTHR44156">
    <property type="entry name" value="SUPERNUMERARY LIMBS, ISOFORM B-RELATED"/>
    <property type="match status" value="1"/>
</dbReference>
<protein>
    <submittedName>
        <fullName evidence="6">F-box/WD repeat-containing protein 7</fullName>
    </submittedName>
</protein>
<evidence type="ECO:0000259" key="5">
    <source>
        <dbReference type="PROSITE" id="PS50181"/>
    </source>
</evidence>
<organism evidence="6 7">
    <name type="scientific">Thecamonas trahens ATCC 50062</name>
    <dbReference type="NCBI Taxonomy" id="461836"/>
    <lineage>
        <taxon>Eukaryota</taxon>
        <taxon>Apusozoa</taxon>
        <taxon>Apusomonadida</taxon>
        <taxon>Apusomonadidae</taxon>
        <taxon>Thecamonas</taxon>
    </lineage>
</organism>
<evidence type="ECO:0000313" key="6">
    <source>
        <dbReference type="EMBL" id="KNC51345.1"/>
    </source>
</evidence>
<dbReference type="InterPro" id="IPR020472">
    <property type="entry name" value="WD40_PAC1"/>
</dbReference>
<feature type="domain" description="F-box" evidence="5">
    <location>
        <begin position="38"/>
        <end position="75"/>
    </location>
</feature>
<keyword evidence="2" id="KW-0677">Repeat</keyword>
<dbReference type="InterPro" id="IPR036322">
    <property type="entry name" value="WD40_repeat_dom_sf"/>
</dbReference>
<dbReference type="PROSITE" id="PS50181">
    <property type="entry name" value="FBOX"/>
    <property type="match status" value="1"/>
</dbReference>
<dbReference type="Proteomes" id="UP000054408">
    <property type="component" value="Unassembled WGS sequence"/>
</dbReference>
<feature type="repeat" description="WD" evidence="3">
    <location>
        <begin position="245"/>
        <end position="284"/>
    </location>
</feature>
<dbReference type="OMA" id="TERILMH"/>
<dbReference type="RefSeq" id="XP_013756265.1">
    <property type="nucleotide sequence ID" value="XM_013900811.1"/>
</dbReference>
<dbReference type="Pfam" id="PF00400">
    <property type="entry name" value="WD40"/>
    <property type="match status" value="7"/>
</dbReference>
<dbReference type="InterPro" id="IPR001810">
    <property type="entry name" value="F-box_dom"/>
</dbReference>
<evidence type="ECO:0000256" key="2">
    <source>
        <dbReference type="ARBA" id="ARBA00022737"/>
    </source>
</evidence>
<feature type="repeat" description="WD" evidence="3">
    <location>
        <begin position="118"/>
        <end position="157"/>
    </location>
</feature>
<dbReference type="PROSITE" id="PS50082">
    <property type="entry name" value="WD_REPEATS_2"/>
    <property type="match status" value="4"/>
</dbReference>
<dbReference type="OrthoDB" id="19711at2759"/>
<keyword evidence="1 3" id="KW-0853">WD repeat</keyword>
<dbReference type="PROSITE" id="PS50294">
    <property type="entry name" value="WD_REPEATS_REGION"/>
    <property type="match status" value="2"/>
</dbReference>
<dbReference type="SUPFAM" id="SSF50978">
    <property type="entry name" value="WD40 repeat-like"/>
    <property type="match status" value="1"/>
</dbReference>
<dbReference type="Gene3D" id="2.130.10.10">
    <property type="entry name" value="YVTN repeat-like/Quinoprotein amine dehydrogenase"/>
    <property type="match status" value="2"/>
</dbReference>
<feature type="compositionally biased region" description="Acidic residues" evidence="4">
    <location>
        <begin position="1"/>
        <end position="15"/>
    </location>
</feature>
<dbReference type="STRING" id="461836.A0A0L0DGM8"/>
<dbReference type="InterPro" id="IPR019775">
    <property type="entry name" value="WD40_repeat_CS"/>
</dbReference>
<dbReference type="GeneID" id="25566292"/>
<dbReference type="eggNOG" id="KOG0274">
    <property type="taxonomic scope" value="Eukaryota"/>
</dbReference>
<dbReference type="Gene3D" id="1.20.1280.50">
    <property type="match status" value="1"/>
</dbReference>
<feature type="region of interest" description="Disordered" evidence="4">
    <location>
        <begin position="1"/>
        <end position="25"/>
    </location>
</feature>
<gene>
    <name evidence="6" type="ORF">AMSG_07360</name>
</gene>
<evidence type="ECO:0000256" key="4">
    <source>
        <dbReference type="SAM" id="MobiDB-lite"/>
    </source>
</evidence>
<feature type="repeat" description="WD" evidence="3">
    <location>
        <begin position="285"/>
        <end position="316"/>
    </location>
</feature>
<dbReference type="InterPro" id="IPR036047">
    <property type="entry name" value="F-box-like_dom_sf"/>
</dbReference>
<feature type="repeat" description="WD" evidence="3">
    <location>
        <begin position="326"/>
        <end position="355"/>
    </location>
</feature>
<keyword evidence="7" id="KW-1185">Reference proteome</keyword>
<name>A0A0L0DGM8_THETB</name>
<accession>A0A0L0DGM8</accession>
<proteinExistence type="predicted"/>
<evidence type="ECO:0000256" key="1">
    <source>
        <dbReference type="ARBA" id="ARBA00022574"/>
    </source>
</evidence>
<reference evidence="6 7" key="1">
    <citation type="submission" date="2010-05" db="EMBL/GenBank/DDBJ databases">
        <title>The Genome Sequence of Thecamonas trahens ATCC 50062.</title>
        <authorList>
            <consortium name="The Broad Institute Genome Sequencing Platform"/>
            <person name="Russ C."/>
            <person name="Cuomo C."/>
            <person name="Shea T."/>
            <person name="Young S.K."/>
            <person name="Zeng Q."/>
            <person name="Koehrsen M."/>
            <person name="Haas B."/>
            <person name="Borodovsky M."/>
            <person name="Guigo R."/>
            <person name="Alvarado L."/>
            <person name="Berlin A."/>
            <person name="Bochicchio J."/>
            <person name="Borenstein D."/>
            <person name="Chapman S."/>
            <person name="Chen Z."/>
            <person name="Freedman E."/>
            <person name="Gellesch M."/>
            <person name="Goldberg J."/>
            <person name="Griggs A."/>
            <person name="Gujja S."/>
            <person name="Heilman E."/>
            <person name="Heiman D."/>
            <person name="Hepburn T."/>
            <person name="Howarth C."/>
            <person name="Jen D."/>
            <person name="Larson L."/>
            <person name="Mehta T."/>
            <person name="Park D."/>
            <person name="Pearson M."/>
            <person name="Roberts A."/>
            <person name="Saif S."/>
            <person name="Shenoy N."/>
            <person name="Sisk P."/>
            <person name="Stolte C."/>
            <person name="Sykes S."/>
            <person name="Thomson T."/>
            <person name="Walk T."/>
            <person name="White J."/>
            <person name="Yandava C."/>
            <person name="Burger G."/>
            <person name="Gray M.W."/>
            <person name="Holland P.W.H."/>
            <person name="King N."/>
            <person name="Lang F.B.F."/>
            <person name="Roger A.J."/>
            <person name="Ruiz-Trillo I."/>
            <person name="Lander E."/>
            <person name="Nusbaum C."/>
        </authorList>
    </citation>
    <scope>NUCLEOTIDE SEQUENCE [LARGE SCALE GENOMIC DNA]</scope>
    <source>
        <strain evidence="6 7">ATCC 50062</strain>
    </source>
</reference>
<dbReference type="SMART" id="SM00320">
    <property type="entry name" value="WD40"/>
    <property type="match status" value="7"/>
</dbReference>
<dbReference type="AlphaFoldDB" id="A0A0L0DGM8"/>